<dbReference type="PROSITE" id="PS50002">
    <property type="entry name" value="SH3"/>
    <property type="match status" value="1"/>
</dbReference>
<dbReference type="Pfam" id="PF00018">
    <property type="entry name" value="SH3_1"/>
    <property type="match status" value="1"/>
</dbReference>
<accession>A0A0D0UJ58</accession>
<feature type="compositionally biased region" description="Polar residues" evidence="3">
    <location>
        <begin position="26"/>
        <end position="65"/>
    </location>
</feature>
<dbReference type="HOGENOM" id="CLU_067162_0_0_1"/>
<keyword evidence="1 2" id="KW-0728">SH3 domain</keyword>
<sequence length="300" mass="31622">MFTNLSSEDKEAFFSLLDEYFASRPHNLSSPPAIDTSSHPARSNATLSPAPSAGYTSPSPSSTRQPAAPPERKDQPDSAQRFISSSIKYGTAGTKSGMNALSKNKDAMDLLGKVGMGGMVNKANERMNKPGEAEVKEDAARKAAPPPVAAKKSGVSGLVSSRSFGHVDTASKMSAFTSMWKDPQKSKPPTVEHTISPVLPHSATTLPPPVRRDGSGSYHSSSPNPASPAVAEDGPGLANGSKGQAQALYDYTGNDEGDLSVQVNQVVNVLEKTSSDYFPNVLSCRCCIQHQSACSYLTAF</sequence>
<feature type="compositionally biased region" description="Low complexity" evidence="3">
    <location>
        <begin position="215"/>
        <end position="231"/>
    </location>
</feature>
<protein>
    <submittedName>
        <fullName evidence="5">Unplaced genomic scaffold supercont1.6, whole genome shotgun sequence</fullName>
    </submittedName>
</protein>
<evidence type="ECO:0000313" key="5">
    <source>
        <dbReference type="EMBL" id="KIR48193.1"/>
    </source>
</evidence>
<feature type="domain" description="SH3" evidence="4">
    <location>
        <begin position="240"/>
        <end position="300"/>
    </location>
</feature>
<dbReference type="OrthoDB" id="10255128at2759"/>
<dbReference type="InterPro" id="IPR001452">
    <property type="entry name" value="SH3_domain"/>
</dbReference>
<reference evidence="5" key="1">
    <citation type="submission" date="2015-01" db="EMBL/GenBank/DDBJ databases">
        <title>The Genome Sequence of Cryptococcus gattii CA1280.</title>
        <authorList>
            <consortium name="The Broad Institute Genomics Platform"/>
            <person name="Cuomo C."/>
            <person name="Litvintseva A."/>
            <person name="Chen Y."/>
            <person name="Heitman J."/>
            <person name="Sun S."/>
            <person name="Springer D."/>
            <person name="Dromer F."/>
            <person name="Young S."/>
            <person name="Zeng Q."/>
            <person name="Gargeya S."/>
            <person name="Abouelleil A."/>
            <person name="Alvarado L."/>
            <person name="Chapman S.B."/>
            <person name="Gainer-Dewar J."/>
            <person name="Goldberg J."/>
            <person name="Griggs A."/>
            <person name="Gujja S."/>
            <person name="Hansen M."/>
            <person name="Howarth C."/>
            <person name="Imamovic A."/>
            <person name="Larimer J."/>
            <person name="Murphy C."/>
            <person name="Naylor J."/>
            <person name="Pearson M."/>
            <person name="Priest M."/>
            <person name="Roberts A."/>
            <person name="Saif S."/>
            <person name="Shea T."/>
            <person name="Sykes S."/>
            <person name="Wortman J."/>
            <person name="Nusbaum C."/>
            <person name="Birren B."/>
        </authorList>
    </citation>
    <scope>NUCLEOTIDE SEQUENCE [LARGE SCALE GENOMIC DNA]</scope>
    <source>
        <strain evidence="5">CA1280</strain>
    </source>
</reference>
<organism evidence="5">
    <name type="scientific">Cryptococcus bacillisporus CA1280</name>
    <dbReference type="NCBI Taxonomy" id="1296109"/>
    <lineage>
        <taxon>Eukaryota</taxon>
        <taxon>Fungi</taxon>
        <taxon>Dikarya</taxon>
        <taxon>Basidiomycota</taxon>
        <taxon>Agaricomycotina</taxon>
        <taxon>Tremellomycetes</taxon>
        <taxon>Tremellales</taxon>
        <taxon>Cryptococcaceae</taxon>
        <taxon>Cryptococcus</taxon>
        <taxon>Cryptococcus gattii species complex</taxon>
    </lineage>
</organism>
<dbReference type="SUPFAM" id="SSF50044">
    <property type="entry name" value="SH3-domain"/>
    <property type="match status" value="1"/>
</dbReference>
<evidence type="ECO:0000259" key="4">
    <source>
        <dbReference type="PROSITE" id="PS50002"/>
    </source>
</evidence>
<gene>
    <name evidence="5" type="ORF">I312_02710</name>
</gene>
<feature type="compositionally biased region" description="Basic and acidic residues" evidence="3">
    <location>
        <begin position="131"/>
        <end position="141"/>
    </location>
</feature>
<dbReference type="Gene3D" id="2.30.30.40">
    <property type="entry name" value="SH3 Domains"/>
    <property type="match status" value="1"/>
</dbReference>
<evidence type="ECO:0000256" key="3">
    <source>
        <dbReference type="SAM" id="MobiDB-lite"/>
    </source>
</evidence>
<dbReference type="InterPro" id="IPR036028">
    <property type="entry name" value="SH3-like_dom_sf"/>
</dbReference>
<proteinExistence type="predicted"/>
<feature type="region of interest" description="Disordered" evidence="3">
    <location>
        <begin position="131"/>
        <end position="161"/>
    </location>
</feature>
<evidence type="ECO:0000256" key="2">
    <source>
        <dbReference type="PROSITE-ProRule" id="PRU00192"/>
    </source>
</evidence>
<feature type="region of interest" description="Disordered" evidence="3">
    <location>
        <begin position="178"/>
        <end position="242"/>
    </location>
</feature>
<name>A0A0D0UJ58_CRYGA</name>
<feature type="region of interest" description="Disordered" evidence="3">
    <location>
        <begin position="25"/>
        <end position="79"/>
    </location>
</feature>
<dbReference type="AlphaFoldDB" id="A0A0D0UJ58"/>
<dbReference type="EMBL" id="KN847978">
    <property type="protein sequence ID" value="KIR48193.1"/>
    <property type="molecule type" value="Genomic_DNA"/>
</dbReference>
<evidence type="ECO:0000256" key="1">
    <source>
        <dbReference type="ARBA" id="ARBA00022443"/>
    </source>
</evidence>